<gene>
    <name evidence="10" type="ORF">JO379_006194</name>
</gene>
<evidence type="ECO:0000256" key="6">
    <source>
        <dbReference type="ARBA" id="ARBA00023136"/>
    </source>
</evidence>
<comment type="similarity">
    <text evidence="2">Belongs to the resistance-nodulation-cell division (RND) (TC 2.A.6) family. MmpL subfamily.</text>
</comment>
<dbReference type="RefSeq" id="WP_130880355.1">
    <property type="nucleotide sequence ID" value="NZ_JAGIOH010000001.1"/>
</dbReference>
<feature type="transmembrane region" description="Helical" evidence="8">
    <location>
        <begin position="38"/>
        <end position="57"/>
    </location>
</feature>
<dbReference type="EMBL" id="JAGIOH010000001">
    <property type="protein sequence ID" value="MBP2406725.1"/>
    <property type="molecule type" value="Genomic_DNA"/>
</dbReference>
<evidence type="ECO:0000256" key="8">
    <source>
        <dbReference type="SAM" id="Phobius"/>
    </source>
</evidence>
<dbReference type="Proteomes" id="UP001519291">
    <property type="component" value="Unassembled WGS sequence"/>
</dbReference>
<feature type="domain" description="Membrane transport protein MMPL" evidence="9">
    <location>
        <begin position="431"/>
        <end position="753"/>
    </location>
</feature>
<feature type="compositionally biased region" description="Low complexity" evidence="7">
    <location>
        <begin position="18"/>
        <end position="31"/>
    </location>
</feature>
<evidence type="ECO:0000256" key="3">
    <source>
        <dbReference type="ARBA" id="ARBA00022475"/>
    </source>
</evidence>
<feature type="region of interest" description="Disordered" evidence="7">
    <location>
        <begin position="1"/>
        <end position="31"/>
    </location>
</feature>
<feature type="transmembrane region" description="Helical" evidence="8">
    <location>
        <begin position="692"/>
        <end position="715"/>
    </location>
</feature>
<dbReference type="InterPro" id="IPR004869">
    <property type="entry name" value="MMPL_dom"/>
</dbReference>
<comment type="subcellular location">
    <subcellularLocation>
        <location evidence="1">Cell membrane</location>
        <topology evidence="1">Multi-pass membrane protein</topology>
    </subcellularLocation>
</comment>
<evidence type="ECO:0000313" key="10">
    <source>
        <dbReference type="EMBL" id="MBP2406725.1"/>
    </source>
</evidence>
<feature type="transmembrane region" description="Helical" evidence="8">
    <location>
        <begin position="604"/>
        <end position="623"/>
    </location>
</feature>
<feature type="transmembrane region" description="Helical" evidence="8">
    <location>
        <begin position="576"/>
        <end position="598"/>
    </location>
</feature>
<dbReference type="Gene3D" id="1.20.1640.10">
    <property type="entry name" value="Multidrug efflux transporter AcrB transmembrane domain"/>
    <property type="match status" value="2"/>
</dbReference>
<keyword evidence="11" id="KW-1185">Reference proteome</keyword>
<protein>
    <submittedName>
        <fullName evidence="10">RND superfamily putative drug exporter</fullName>
    </submittedName>
</protein>
<keyword evidence="4 8" id="KW-0812">Transmembrane</keyword>
<evidence type="ECO:0000259" key="9">
    <source>
        <dbReference type="Pfam" id="PF03176"/>
    </source>
</evidence>
<dbReference type="InterPro" id="IPR050545">
    <property type="entry name" value="Mycobact_MmpL"/>
</dbReference>
<comment type="caution">
    <text evidence="10">The sequence shown here is derived from an EMBL/GenBank/DDBJ whole genome shotgun (WGS) entry which is preliminary data.</text>
</comment>
<accession>A0ABS4YDJ3</accession>
<feature type="transmembrane region" description="Helical" evidence="8">
    <location>
        <begin position="333"/>
        <end position="355"/>
    </location>
</feature>
<keyword evidence="5 8" id="KW-1133">Transmembrane helix</keyword>
<organism evidence="10 11">
    <name type="scientific">Streptomyces syringium</name>
    <dbReference type="NCBI Taxonomy" id="76729"/>
    <lineage>
        <taxon>Bacteria</taxon>
        <taxon>Bacillati</taxon>
        <taxon>Actinomycetota</taxon>
        <taxon>Actinomycetes</taxon>
        <taxon>Kitasatosporales</taxon>
        <taxon>Streptomycetaceae</taxon>
        <taxon>Streptomyces</taxon>
    </lineage>
</organism>
<evidence type="ECO:0000256" key="2">
    <source>
        <dbReference type="ARBA" id="ARBA00010157"/>
    </source>
</evidence>
<evidence type="ECO:0000256" key="1">
    <source>
        <dbReference type="ARBA" id="ARBA00004651"/>
    </source>
</evidence>
<proteinExistence type="inferred from homology"/>
<name>A0ABS4YDJ3_9ACTN</name>
<feature type="transmembrane region" description="Helical" evidence="8">
    <location>
        <begin position="722"/>
        <end position="745"/>
    </location>
</feature>
<keyword evidence="6 8" id="KW-0472">Membrane</keyword>
<dbReference type="Pfam" id="PF03176">
    <property type="entry name" value="MMPL"/>
    <property type="match status" value="2"/>
</dbReference>
<evidence type="ECO:0000256" key="5">
    <source>
        <dbReference type="ARBA" id="ARBA00022989"/>
    </source>
</evidence>
<feature type="transmembrane region" description="Helical" evidence="8">
    <location>
        <begin position="228"/>
        <end position="246"/>
    </location>
</feature>
<evidence type="ECO:0000256" key="7">
    <source>
        <dbReference type="SAM" id="MobiDB-lite"/>
    </source>
</evidence>
<reference evidence="10 11" key="1">
    <citation type="submission" date="2021-03" db="EMBL/GenBank/DDBJ databases">
        <title>Sequencing the genomes of 1000 actinobacteria strains.</title>
        <authorList>
            <person name="Klenk H.-P."/>
        </authorList>
    </citation>
    <scope>NUCLEOTIDE SEQUENCE [LARGE SCALE GENOMIC DNA]</scope>
    <source>
        <strain evidence="10 11">DSM 41480</strain>
    </source>
</reference>
<keyword evidence="3" id="KW-1003">Cell membrane</keyword>
<feature type="domain" description="Membrane transport protein MMPL" evidence="9">
    <location>
        <begin position="69"/>
        <end position="401"/>
    </location>
</feature>
<feature type="transmembrane region" description="Helical" evidence="8">
    <location>
        <begin position="258"/>
        <end position="279"/>
    </location>
</feature>
<dbReference type="GeneID" id="91573035"/>
<dbReference type="PANTHER" id="PTHR33406">
    <property type="entry name" value="MEMBRANE PROTEIN MJ1562-RELATED"/>
    <property type="match status" value="1"/>
</dbReference>
<dbReference type="PANTHER" id="PTHR33406:SF11">
    <property type="entry name" value="MEMBRANE PROTEIN SCO6666-RELATED"/>
    <property type="match status" value="1"/>
</dbReference>
<sequence length="773" mass="80026">MSSQDLDTAPAPSPPSARGPGAAGRAAPAGRNGRGRAWLVPALAFVVTVLLGVAGLGTPERLANGGYTASGTESERANRLLADRFGGGSPDLVLLVRAEGGLDTARARAEGRQLTLRLARAPGVGGVRSYWPGGAAGTDPALRSEDGTLALVTADLTGADRDAARTAGTLVPELTGHHGALRVQATGPAWVSVEAGRVSQRDLVRAELVAAPLTLLILVLALRSLVAALVPLVIGVVAVVGTVALLRLLSYAMPVSVFAMNLATALGFGLAVDYGLLLVTRYREELRTGKPVAAAVERTARRAGHTVAVSACTVALSMAALLVLPLPFLRSMACAGMAVALLAAATAVLLVPPVLNLLGTRVDRWDPLAAPRGRHRNRPRAPRADSPAWRTVARVVTRRPVFYGGGCALALLLLASPFAHVHFGLSDERVLPAHTEAHRTSQAIREGFTSRAERNLTVVLPDVDVAGDRAALSAYERRVAALPSVARVVGVPAPTGGALWAGPDGPARAARGDRVRVAAPPGPGAVLTVTGPEDPQSRAGRDLVKRLRSLPAPGERLVTGRAAYLSDTRDAVRGRLPLAAGIVAVTTWAMLFLLTGSVLLPVKALVVGALSLGTSFGLMVHVFQDGHLRAAVGEFTVTGTLDMTMPLLMFVIAFGLAIDYEIFLLSRVKEHYALTGDNRQAVVEGVARTGRLVTTGALAVAVVTGALATSGVTLLKLLGTGLAVAVLVDAVLVRGVLVPACLTVAGRANWWTPAPLARAHARISARTGLDESR</sequence>
<feature type="transmembrane region" description="Helical" evidence="8">
    <location>
        <begin position="307"/>
        <end position="326"/>
    </location>
</feature>
<feature type="transmembrane region" description="Helical" evidence="8">
    <location>
        <begin position="635"/>
        <end position="658"/>
    </location>
</feature>
<evidence type="ECO:0000313" key="11">
    <source>
        <dbReference type="Proteomes" id="UP001519291"/>
    </source>
</evidence>
<dbReference type="SUPFAM" id="SSF82866">
    <property type="entry name" value="Multidrug efflux transporter AcrB transmembrane domain"/>
    <property type="match status" value="2"/>
</dbReference>
<feature type="transmembrane region" description="Helical" evidence="8">
    <location>
        <begin position="401"/>
        <end position="419"/>
    </location>
</feature>
<evidence type="ECO:0000256" key="4">
    <source>
        <dbReference type="ARBA" id="ARBA00022692"/>
    </source>
</evidence>